<organism evidence="2 3">
    <name type="scientific">Pseudaquabacterium rugosum</name>
    <dbReference type="NCBI Taxonomy" id="2984194"/>
    <lineage>
        <taxon>Bacteria</taxon>
        <taxon>Pseudomonadati</taxon>
        <taxon>Pseudomonadota</taxon>
        <taxon>Betaproteobacteria</taxon>
        <taxon>Burkholderiales</taxon>
        <taxon>Sphaerotilaceae</taxon>
        <taxon>Pseudaquabacterium</taxon>
    </lineage>
</organism>
<gene>
    <name evidence="2" type="ORF">AACH11_07125</name>
</gene>
<keyword evidence="3" id="KW-1185">Reference proteome</keyword>
<sequence length="413" mass="44449">MSLPLTPALRHPLRATAIALSLSLAGLAVHAETSPYYLGVATTLSHDSNLYRRSDGSGQVVGDTVWAQALVAGLDQTLGRQRLSGTATLRRNDYSKLDTLDYTGHNLKLALDWETVNNLSGTVGVSSARGLRRVDTTNSLGQPISEQYVQNDRSVNASVRLGVITRMTLEAGIVQARTGYSFAAYDRANATRQRTLSVASRYQLGGATQVGIGLRQGRVVYPSVSGNDYDRRDIDLTVNWRPSGLSTVYGRFSHSRTEHDAAAARTTDFSGPTWELRGDTQATGKLKLAASLSRDTGIATSTYSLTSRSENFSRASTNIGLDANFALTSKIALRAGLDLSRRDLERLASSTSTSNLSGKDDTRTLSLGASWQPTRSITLACDLSHEQRSVSGNASLPYSADVYSCNGQFVLGR</sequence>
<dbReference type="SUPFAM" id="SSF56935">
    <property type="entry name" value="Porins"/>
    <property type="match status" value="1"/>
</dbReference>
<feature type="chain" id="PRO_5046709712" description="TIGR03016 family PEP-CTERM system-associated outer membrane protein" evidence="1">
    <location>
        <begin position="32"/>
        <end position="413"/>
    </location>
</feature>
<evidence type="ECO:0000256" key="1">
    <source>
        <dbReference type="SAM" id="SignalP"/>
    </source>
</evidence>
<dbReference type="Proteomes" id="UP001368500">
    <property type="component" value="Unassembled WGS sequence"/>
</dbReference>
<comment type="caution">
    <text evidence="2">The sequence shown here is derived from an EMBL/GenBank/DDBJ whole genome shotgun (WGS) entry which is preliminary data.</text>
</comment>
<evidence type="ECO:0008006" key="4">
    <source>
        <dbReference type="Google" id="ProtNLM"/>
    </source>
</evidence>
<dbReference type="EMBL" id="JBBUTF010000005">
    <property type="protein sequence ID" value="MEK8025728.1"/>
    <property type="molecule type" value="Genomic_DNA"/>
</dbReference>
<protein>
    <recommendedName>
        <fullName evidence="4">TIGR03016 family PEP-CTERM system-associated outer membrane protein</fullName>
    </recommendedName>
</protein>
<dbReference type="InterPro" id="IPR023614">
    <property type="entry name" value="Porin_dom_sf"/>
</dbReference>
<feature type="signal peptide" evidence="1">
    <location>
        <begin position="1"/>
        <end position="31"/>
    </location>
</feature>
<dbReference type="Gene3D" id="2.40.160.10">
    <property type="entry name" value="Porin"/>
    <property type="match status" value="1"/>
</dbReference>
<evidence type="ECO:0000313" key="2">
    <source>
        <dbReference type="EMBL" id="MEK8025728.1"/>
    </source>
</evidence>
<name>A0ABU9B824_9BURK</name>
<dbReference type="RefSeq" id="WP_341373503.1">
    <property type="nucleotide sequence ID" value="NZ_JBBUTF010000005.1"/>
</dbReference>
<evidence type="ECO:0000313" key="3">
    <source>
        <dbReference type="Proteomes" id="UP001368500"/>
    </source>
</evidence>
<reference evidence="2 3" key="1">
    <citation type="submission" date="2024-04" db="EMBL/GenBank/DDBJ databases">
        <title>Novel species of the genus Ideonella isolated from streams.</title>
        <authorList>
            <person name="Lu H."/>
        </authorList>
    </citation>
    <scope>NUCLEOTIDE SEQUENCE [LARGE SCALE GENOMIC DNA]</scope>
    <source>
        <strain evidence="2 3">BYS139W</strain>
    </source>
</reference>
<proteinExistence type="predicted"/>
<accession>A0ABU9B824</accession>
<keyword evidence="1" id="KW-0732">Signal</keyword>